<accession>A0A0K9YW52</accession>
<keyword evidence="4" id="KW-1185">Reference proteome</keyword>
<dbReference type="OrthoDB" id="1653798at2"/>
<dbReference type="PANTHER" id="PTHR36112:SF1">
    <property type="entry name" value="RIBOSOMAL RNA SMALL SUBUNIT METHYLTRANSFERASE J"/>
    <property type="match status" value="1"/>
</dbReference>
<evidence type="ECO:0008006" key="5">
    <source>
        <dbReference type="Google" id="ProtNLM"/>
    </source>
</evidence>
<comment type="caution">
    <text evidence="2">The sequence shown here is derived from an EMBL/GenBank/DDBJ whole genome shotgun (WGS) entry which is preliminary data.</text>
</comment>
<reference evidence="2" key="2">
    <citation type="submission" date="2015-07" db="EMBL/GenBank/DDBJ databases">
        <title>MeaNS - Measles Nucleotide Surveillance Program.</title>
        <authorList>
            <person name="Tran T."/>
            <person name="Druce J."/>
        </authorList>
    </citation>
    <scope>NUCLEOTIDE SEQUENCE</scope>
    <source>
        <strain evidence="2">DSM 9887</strain>
    </source>
</reference>
<protein>
    <recommendedName>
        <fullName evidence="5">SAM-dependent methyltransferase</fullName>
    </recommendedName>
</protein>
<dbReference type="STRING" id="54915.ADS79_13465"/>
<dbReference type="EMBL" id="BJON01000015">
    <property type="protein sequence ID" value="GED70115.1"/>
    <property type="molecule type" value="Genomic_DNA"/>
</dbReference>
<name>A0A0K9YW52_9BACL</name>
<dbReference type="Pfam" id="PF04445">
    <property type="entry name" value="SAM_MT"/>
    <property type="match status" value="1"/>
</dbReference>
<reference evidence="3" key="1">
    <citation type="submission" date="2015-07" db="EMBL/GenBank/DDBJ databases">
        <title>Genome sequencing project for genomic taxonomy and phylogenomics of Bacillus-like bacteria.</title>
        <authorList>
            <person name="Liu B."/>
            <person name="Wang J."/>
            <person name="Zhu Y."/>
            <person name="Liu G."/>
            <person name="Chen Q."/>
            <person name="Chen Z."/>
            <person name="Lan J."/>
            <person name="Che J."/>
            <person name="Ge C."/>
            <person name="Shi H."/>
            <person name="Pan Z."/>
            <person name="Liu X."/>
        </authorList>
    </citation>
    <scope>NUCLEOTIDE SEQUENCE [LARGE SCALE GENOMIC DNA]</scope>
    <source>
        <strain evidence="3">DSM 9887</strain>
    </source>
</reference>
<gene>
    <name evidence="1" type="primary">pcmT</name>
    <name evidence="2" type="ORF">ADS79_13465</name>
    <name evidence="1" type="ORF">BRE01_38170</name>
</gene>
<organism evidence="2 3">
    <name type="scientific">Brevibacillus reuszeri</name>
    <dbReference type="NCBI Taxonomy" id="54915"/>
    <lineage>
        <taxon>Bacteria</taxon>
        <taxon>Bacillati</taxon>
        <taxon>Bacillota</taxon>
        <taxon>Bacilli</taxon>
        <taxon>Bacillales</taxon>
        <taxon>Paenibacillaceae</taxon>
        <taxon>Brevibacillus</taxon>
    </lineage>
</organism>
<sequence>MIVTTGLEPAQETLRHAENLANTFGLQVVKRGDLSLSQLRRRQNDQEVLVVSAQGARLEVPGKKPFFFHPNTSAFRIKRLMRGDTDTMLAVCQIQPGDTVLDATLGLGADAIVFSHATGTEGKVVGIESERVLAVLVEDGMQHWSSDSAALVEAMRRVEVRCTNHLEELKRLPDHSIDVVYFDPMFEMTVQSSSGIAGVREFANQQPLHDEAVSEALRVARKRVVCKEGKTGRMYERFGFIPYRSGGQQVVYSYKEIGGGE</sequence>
<dbReference type="GO" id="GO:0008990">
    <property type="term" value="F:rRNA (guanine-N2-)-methyltransferase activity"/>
    <property type="evidence" value="ECO:0007669"/>
    <property type="project" value="InterPro"/>
</dbReference>
<dbReference type="AlphaFoldDB" id="A0A0K9YW52"/>
<dbReference type="SUPFAM" id="SSF53335">
    <property type="entry name" value="S-adenosyl-L-methionine-dependent methyltransferases"/>
    <property type="match status" value="1"/>
</dbReference>
<dbReference type="Proteomes" id="UP000036834">
    <property type="component" value="Unassembled WGS sequence"/>
</dbReference>
<dbReference type="RefSeq" id="WP_049738888.1">
    <property type="nucleotide sequence ID" value="NZ_BJON01000015.1"/>
</dbReference>
<dbReference type="InterPro" id="IPR029063">
    <property type="entry name" value="SAM-dependent_MTases_sf"/>
</dbReference>
<evidence type="ECO:0000313" key="2">
    <source>
        <dbReference type="EMBL" id="KNB72842.1"/>
    </source>
</evidence>
<dbReference type="PANTHER" id="PTHR36112">
    <property type="entry name" value="RIBOSOMAL RNA SMALL SUBUNIT METHYLTRANSFERASE J"/>
    <property type="match status" value="1"/>
</dbReference>
<dbReference type="EMBL" id="LGIQ01000007">
    <property type="protein sequence ID" value="KNB72842.1"/>
    <property type="molecule type" value="Genomic_DNA"/>
</dbReference>
<evidence type="ECO:0000313" key="4">
    <source>
        <dbReference type="Proteomes" id="UP000319578"/>
    </source>
</evidence>
<evidence type="ECO:0000313" key="1">
    <source>
        <dbReference type="EMBL" id="GED70115.1"/>
    </source>
</evidence>
<proteinExistence type="predicted"/>
<reference evidence="1 4" key="3">
    <citation type="submission" date="2019-06" db="EMBL/GenBank/DDBJ databases">
        <title>Whole genome shotgun sequence of Brevibacillus reuszeri NBRC 15719.</title>
        <authorList>
            <person name="Hosoyama A."/>
            <person name="Uohara A."/>
            <person name="Ohji S."/>
            <person name="Ichikawa N."/>
        </authorList>
    </citation>
    <scope>NUCLEOTIDE SEQUENCE [LARGE SCALE GENOMIC DNA]</scope>
    <source>
        <strain evidence="1 4">NBRC 15719</strain>
    </source>
</reference>
<dbReference type="InterPro" id="IPR007536">
    <property type="entry name" value="16SrRNA_methylTrfase_J"/>
</dbReference>
<dbReference type="Gene3D" id="3.40.50.150">
    <property type="entry name" value="Vaccinia Virus protein VP39"/>
    <property type="match status" value="1"/>
</dbReference>
<evidence type="ECO:0000313" key="3">
    <source>
        <dbReference type="Proteomes" id="UP000036834"/>
    </source>
</evidence>
<dbReference type="PATRIC" id="fig|54915.3.peg.1685"/>
<dbReference type="Proteomes" id="UP000319578">
    <property type="component" value="Unassembled WGS sequence"/>
</dbReference>